<name>A0A1G5QHG9_9GAMM</name>
<feature type="domain" description="PBP" evidence="2">
    <location>
        <begin position="115"/>
        <end position="319"/>
    </location>
</feature>
<proteinExistence type="predicted"/>
<dbReference type="Gene3D" id="3.40.190.10">
    <property type="entry name" value="Periplasmic binding protein-like II"/>
    <property type="match status" value="2"/>
</dbReference>
<dbReference type="EMBL" id="FMWD01000006">
    <property type="protein sequence ID" value="SCZ61244.1"/>
    <property type="molecule type" value="Genomic_DNA"/>
</dbReference>
<reference evidence="3 4" key="1">
    <citation type="submission" date="2016-10" db="EMBL/GenBank/DDBJ databases">
        <authorList>
            <person name="de Groot N.N."/>
        </authorList>
    </citation>
    <scope>NUCLEOTIDE SEQUENCE [LARGE SCALE GENOMIC DNA]</scope>
    <source>
        <strain evidence="3 4">HLD2</strain>
    </source>
</reference>
<evidence type="ECO:0000313" key="4">
    <source>
        <dbReference type="Proteomes" id="UP000199648"/>
    </source>
</evidence>
<evidence type="ECO:0000259" key="2">
    <source>
        <dbReference type="Pfam" id="PF12849"/>
    </source>
</evidence>
<gene>
    <name evidence="3" type="ORF">SAMN03097708_02106</name>
</gene>
<accession>A0A1G5QHG9</accession>
<dbReference type="RefSeq" id="WP_092996519.1">
    <property type="nucleotide sequence ID" value="NZ_FMWD01000006.1"/>
</dbReference>
<sequence length="367" mass="40435">MNMHRTSRTGGILVAALLLLTGCEEPVEPETITLPIREGLPETTVPTPVDPRFPHYEAAIAPQLGNLHIVTERETLQLAQLWASTLSNGQASLQVHALELPPEAMVRWWQAGPTHRVALLKEAMDPEEQAAFETEWGYPPQRIVVAMDPMVVVVRKGNPLVHRGISLAELEAIFSHRPRNDHTPIRKWGAFELGTEWSQRDISAYGQEDGGPLELWFRQQVLHRSDYQPETERVPDSEAVVAKVSRTAGGIGYASLSAFRGPVAPVPVIRATGETPILPTADNLFESLYPLSPGPLYLYINHRPGVALDALQRELVRFVYSQTGQHLAAELGMVPISALHAVSELQRGEISLTPEDVLLATSPSAER</sequence>
<keyword evidence="4" id="KW-1185">Reference proteome</keyword>
<protein>
    <submittedName>
        <fullName evidence="3">Phosphate transport system substrate-binding protein</fullName>
    </submittedName>
</protein>
<dbReference type="InterPro" id="IPR024370">
    <property type="entry name" value="PBP_domain"/>
</dbReference>
<dbReference type="SUPFAM" id="SSF53850">
    <property type="entry name" value="Periplasmic binding protein-like II"/>
    <property type="match status" value="1"/>
</dbReference>
<organism evidence="3 4">
    <name type="scientific">Thiohalomonas denitrificans</name>
    <dbReference type="NCBI Taxonomy" id="415747"/>
    <lineage>
        <taxon>Bacteria</taxon>
        <taxon>Pseudomonadati</taxon>
        <taxon>Pseudomonadota</taxon>
        <taxon>Gammaproteobacteria</taxon>
        <taxon>Thiohalomonadales</taxon>
        <taxon>Thiohalomonadaceae</taxon>
        <taxon>Thiohalomonas</taxon>
    </lineage>
</organism>
<dbReference type="InterPro" id="IPR050811">
    <property type="entry name" value="Phosphate_ABC_transporter"/>
</dbReference>
<evidence type="ECO:0000256" key="1">
    <source>
        <dbReference type="ARBA" id="ARBA00022729"/>
    </source>
</evidence>
<dbReference type="PANTHER" id="PTHR30570:SF6">
    <property type="entry name" value="PHOSPHATE-BINDING PROTEIN PSTS"/>
    <property type="match status" value="1"/>
</dbReference>
<dbReference type="PROSITE" id="PS51257">
    <property type="entry name" value="PROKAR_LIPOPROTEIN"/>
    <property type="match status" value="1"/>
</dbReference>
<dbReference type="Pfam" id="PF12849">
    <property type="entry name" value="PBP_like_2"/>
    <property type="match status" value="1"/>
</dbReference>
<evidence type="ECO:0000313" key="3">
    <source>
        <dbReference type="EMBL" id="SCZ61244.1"/>
    </source>
</evidence>
<keyword evidence="1" id="KW-0732">Signal</keyword>
<dbReference type="Proteomes" id="UP000199648">
    <property type="component" value="Unassembled WGS sequence"/>
</dbReference>
<dbReference type="AlphaFoldDB" id="A0A1G5QHG9"/>
<dbReference type="PANTHER" id="PTHR30570">
    <property type="entry name" value="PERIPLASMIC PHOSPHATE BINDING COMPONENT OF PHOSPHATE ABC TRANSPORTER"/>
    <property type="match status" value="1"/>
</dbReference>
<dbReference type="OrthoDB" id="4008270at2"/>
<dbReference type="STRING" id="415747.SAMN03097708_02106"/>